<dbReference type="AlphaFoldDB" id="A0A6G3U3W6"/>
<protein>
    <submittedName>
        <fullName evidence="2">M56 family peptidase</fullName>
    </submittedName>
</protein>
<organism evidence="2">
    <name type="scientific">Streptomyces sp. SID7958</name>
    <dbReference type="NCBI Taxonomy" id="2706093"/>
    <lineage>
        <taxon>Bacteria</taxon>
        <taxon>Bacillati</taxon>
        <taxon>Actinomycetota</taxon>
        <taxon>Actinomycetes</taxon>
        <taxon>Kitasatosporales</taxon>
        <taxon>Streptomycetaceae</taxon>
        <taxon>Streptomyces</taxon>
    </lineage>
</organism>
<dbReference type="EMBL" id="JAAGMU010000951">
    <property type="protein sequence ID" value="NEC81025.1"/>
    <property type="molecule type" value="Genomic_DNA"/>
</dbReference>
<keyword evidence="1" id="KW-0472">Membrane</keyword>
<accession>A0A6G3U3W6</accession>
<proteinExistence type="predicted"/>
<comment type="caution">
    <text evidence="2">The sequence shown here is derived from an EMBL/GenBank/DDBJ whole genome shotgun (WGS) entry which is preliminary data.</text>
</comment>
<evidence type="ECO:0000313" key="2">
    <source>
        <dbReference type="EMBL" id="NEC81025.1"/>
    </source>
</evidence>
<feature type="non-terminal residue" evidence="2">
    <location>
        <position position="1"/>
    </location>
</feature>
<keyword evidence="1" id="KW-0812">Transmembrane</keyword>
<reference evidence="2" key="1">
    <citation type="submission" date="2020-01" db="EMBL/GenBank/DDBJ databases">
        <title>Insect and environment-associated Actinomycetes.</title>
        <authorList>
            <person name="Currrie C."/>
            <person name="Chevrette M."/>
            <person name="Carlson C."/>
            <person name="Stubbendieck R."/>
            <person name="Wendt-Pienkowski E."/>
        </authorList>
    </citation>
    <scope>NUCLEOTIDE SEQUENCE</scope>
    <source>
        <strain evidence="2">SID7958</strain>
    </source>
</reference>
<feature type="transmembrane region" description="Helical" evidence="1">
    <location>
        <begin position="20"/>
        <end position="47"/>
    </location>
</feature>
<sequence>LLAPPPAPARWPAVFTSAGLAAWGAAAGTALSAMSSANAALILFSLLRAATPL</sequence>
<keyword evidence="1" id="KW-1133">Transmembrane helix</keyword>
<evidence type="ECO:0000256" key="1">
    <source>
        <dbReference type="SAM" id="Phobius"/>
    </source>
</evidence>
<gene>
    <name evidence="2" type="ORF">G3I38_17740</name>
</gene>
<name>A0A6G3U3W6_9ACTN</name>